<organism evidence="1 2">
    <name type="scientific">Caproiciproducens galactitolivorans</name>
    <dbReference type="NCBI Taxonomy" id="642589"/>
    <lineage>
        <taxon>Bacteria</taxon>
        <taxon>Bacillati</taxon>
        <taxon>Bacillota</taxon>
        <taxon>Clostridia</taxon>
        <taxon>Eubacteriales</taxon>
        <taxon>Acutalibacteraceae</taxon>
        <taxon>Caproiciproducens</taxon>
    </lineage>
</organism>
<dbReference type="PANTHER" id="PTHR36454:SF1">
    <property type="entry name" value="DUF1015 DOMAIN-CONTAINING PROTEIN"/>
    <property type="match status" value="1"/>
</dbReference>
<gene>
    <name evidence="1" type="ORF">CAGA_08380</name>
</gene>
<dbReference type="EMBL" id="SRMQ01000002">
    <property type="protein sequence ID" value="TGJ77467.1"/>
    <property type="molecule type" value="Genomic_DNA"/>
</dbReference>
<protein>
    <recommendedName>
        <fullName evidence="3">DUF1015 domain-containing protein</fullName>
    </recommendedName>
</protein>
<dbReference type="PANTHER" id="PTHR36454">
    <property type="entry name" value="LMO2823 PROTEIN"/>
    <property type="match status" value="1"/>
</dbReference>
<dbReference type="OrthoDB" id="6396832at2"/>
<accession>A0A4Z0Y3P1</accession>
<evidence type="ECO:0000313" key="2">
    <source>
        <dbReference type="Proteomes" id="UP000297714"/>
    </source>
</evidence>
<dbReference type="InterPro" id="IPR008323">
    <property type="entry name" value="UCP033563"/>
</dbReference>
<evidence type="ECO:0008006" key="3">
    <source>
        <dbReference type="Google" id="ProtNLM"/>
    </source>
</evidence>
<comment type="caution">
    <text evidence="1">The sequence shown here is derived from an EMBL/GenBank/DDBJ whole genome shotgun (WGS) entry which is preliminary data.</text>
</comment>
<reference evidence="1 2" key="1">
    <citation type="submission" date="2019-04" db="EMBL/GenBank/DDBJ databases">
        <authorList>
            <person name="Poehlein A."/>
            <person name="Bengelsdorf F.R."/>
            <person name="Duerre P."/>
            <person name="Daniel R."/>
        </authorList>
    </citation>
    <scope>NUCLEOTIDE SEQUENCE [LARGE SCALE GENOMIC DNA]</scope>
    <source>
        <strain evidence="1 2">BS-1</strain>
    </source>
</reference>
<dbReference type="RefSeq" id="WP_135658027.1">
    <property type="nucleotide sequence ID" value="NZ_JAJUFJ010000012.1"/>
</dbReference>
<keyword evidence="2" id="KW-1185">Reference proteome</keyword>
<dbReference type="AlphaFoldDB" id="A0A4Z0Y3P1"/>
<proteinExistence type="predicted"/>
<dbReference type="Pfam" id="PF06245">
    <property type="entry name" value="DUF1015"/>
    <property type="match status" value="1"/>
</dbReference>
<evidence type="ECO:0000313" key="1">
    <source>
        <dbReference type="EMBL" id="TGJ77467.1"/>
    </source>
</evidence>
<sequence>MKHPYFKPADILLPKNVPTEKWCVVACDQYTSQPEYWQEVKKAAGDTSTYYLIYPECYLETTDTEAYAAGINSTMKRYLKEGVFRELKDSYLLVERTLADGRVRRGVIMALDLEQYRYEAGSKTPIRATEGTVLERIPPRMEIRRGAPLELPHIMILIDDKQRSVIESIEPQDLALEYEGKLMQNSGSIRGFRLNKRAAERLENALDNLPVRDNLLFAVGDGNHSLATAKACFEELKKTLAPEEAACHPARWALVEVVNLYDDSLRFEPIHRVVFLTKPEELLRELSEYYEISEVPCKGHRITCITGKEKKDIWVKNPPSNLEVGTLQKFLDTRLSSVGGKVDYIHGEDVVEKLCAENADAVGFLLPNMEKSSLFETVALDGALPRKTFSMGHACDKRFYMECRKIK</sequence>
<name>A0A4Z0Y3P1_9FIRM</name>
<dbReference type="Proteomes" id="UP000297714">
    <property type="component" value="Unassembled WGS sequence"/>
</dbReference>